<dbReference type="Gene3D" id="3.90.1300.10">
    <property type="entry name" value="Amidase signature (AS) domain"/>
    <property type="match status" value="1"/>
</dbReference>
<dbReference type="InterPro" id="IPR036928">
    <property type="entry name" value="AS_sf"/>
</dbReference>
<dbReference type="Pfam" id="PF01425">
    <property type="entry name" value="Amidase"/>
    <property type="match status" value="1"/>
</dbReference>
<dbReference type="SUPFAM" id="SSF75304">
    <property type="entry name" value="Amidase signature (AS) enzymes"/>
    <property type="match status" value="1"/>
</dbReference>
<sequence>MGGSVLGKAESFPLASEKLLQSELQPWQDIAKERQQYRDASISRVEPRVPDVDTRFLPLNVLDTARSMLTHRETDITEKCSIDLINLMASGNLTAVEVTNAFLRRAGVAQNLVNCITEVLPERALNRAKYLDEYYQKHKKPIGPFHGLPISVKEHIAMKGLTFDAAFCSKAGDIAPDDNALIKILFDAGAIFYARTTEPQSLMHIETDSNLYGTTVNPFNRNLTCGGSSGGEGALIGIRGSSLGIGSDIGGSIRVPSANNGLYGFKPTQKRIPKGLMAGAGSSEGIEGTLGPMSTTLEPLSLFMSTILASNPWETDPSILPIPWRQEPSFPVDTTAGKPRKMKIGVMRWDGVIMPHPPITRGINEVVAKLEAFPDQFEIVEWNQEAADTILACDTVTALWFADGGQRLYRELEKSGEPILPLTEWIVTLPSVPKPPGLIIQDLWKLKSDVTKIQTTYAAKWLAAGIDVLLAPAAPGVAPRLQTAKYTSYTSMWNVVEYPVAVFPVSKVDDRDLGAWNYTPVGKQDEDHAAEWDANDFMGAPIGLQLVARRFQDEKVLEALTIIKNTIGLPFVDLAPRSPDSPRL</sequence>
<evidence type="ECO:0000313" key="8">
    <source>
        <dbReference type="EMBL" id="KAK6527540.1"/>
    </source>
</evidence>
<feature type="binding site" evidence="6">
    <location>
        <position position="202"/>
    </location>
    <ligand>
        <name>substrate</name>
    </ligand>
</feature>
<protein>
    <recommendedName>
        <fullName evidence="3">amidase</fullName>
        <ecNumber evidence="3">3.5.1.4</ecNumber>
    </recommendedName>
</protein>
<dbReference type="GO" id="GO:0004040">
    <property type="term" value="F:amidase activity"/>
    <property type="evidence" value="ECO:0007669"/>
    <property type="project" value="UniProtKB-EC"/>
</dbReference>
<comment type="caution">
    <text evidence="8">The sequence shown here is derived from an EMBL/GenBank/DDBJ whole genome shotgun (WGS) entry which is preliminary data.</text>
</comment>
<feature type="active site" description="Acyl-ester intermediate" evidence="5">
    <location>
        <position position="252"/>
    </location>
</feature>
<accession>A0AAV9WVD2</accession>
<dbReference type="InterPro" id="IPR020556">
    <property type="entry name" value="Amidase_CS"/>
</dbReference>
<evidence type="ECO:0000313" key="9">
    <source>
        <dbReference type="Proteomes" id="UP001365542"/>
    </source>
</evidence>
<proteinExistence type="inferred from homology"/>
<comment type="catalytic activity">
    <reaction evidence="1">
        <text>a monocarboxylic acid amide + H2O = a monocarboxylate + NH4(+)</text>
        <dbReference type="Rhea" id="RHEA:12020"/>
        <dbReference type="ChEBI" id="CHEBI:15377"/>
        <dbReference type="ChEBI" id="CHEBI:28938"/>
        <dbReference type="ChEBI" id="CHEBI:35757"/>
        <dbReference type="ChEBI" id="CHEBI:83628"/>
        <dbReference type="EC" id="3.5.1.4"/>
    </reaction>
</comment>
<dbReference type="AlphaFoldDB" id="A0AAV9WVD2"/>
<evidence type="ECO:0000259" key="7">
    <source>
        <dbReference type="Pfam" id="PF01425"/>
    </source>
</evidence>
<dbReference type="EMBL" id="JAVHJO010000015">
    <property type="protein sequence ID" value="KAK6527540.1"/>
    <property type="molecule type" value="Genomic_DNA"/>
</dbReference>
<organism evidence="8 9">
    <name type="scientific">Orbilia ellipsospora</name>
    <dbReference type="NCBI Taxonomy" id="2528407"/>
    <lineage>
        <taxon>Eukaryota</taxon>
        <taxon>Fungi</taxon>
        <taxon>Dikarya</taxon>
        <taxon>Ascomycota</taxon>
        <taxon>Pezizomycotina</taxon>
        <taxon>Orbiliomycetes</taxon>
        <taxon>Orbiliales</taxon>
        <taxon>Orbiliaceae</taxon>
        <taxon>Orbilia</taxon>
    </lineage>
</organism>
<dbReference type="PANTHER" id="PTHR46072">
    <property type="entry name" value="AMIDASE-RELATED-RELATED"/>
    <property type="match status" value="1"/>
</dbReference>
<gene>
    <name evidence="8" type="ORF">TWF694_004523</name>
</gene>
<reference evidence="8 9" key="1">
    <citation type="submission" date="2019-10" db="EMBL/GenBank/DDBJ databases">
        <authorList>
            <person name="Palmer J.M."/>
        </authorList>
    </citation>
    <scope>NUCLEOTIDE SEQUENCE [LARGE SCALE GENOMIC DNA]</scope>
    <source>
        <strain evidence="8 9">TWF694</strain>
    </source>
</reference>
<dbReference type="Proteomes" id="UP001365542">
    <property type="component" value="Unassembled WGS sequence"/>
</dbReference>
<dbReference type="InterPro" id="IPR023631">
    <property type="entry name" value="Amidase_dom"/>
</dbReference>
<dbReference type="PIRSF" id="PIRSF001221">
    <property type="entry name" value="Amidase_fungi"/>
    <property type="match status" value="1"/>
</dbReference>
<evidence type="ECO:0000256" key="3">
    <source>
        <dbReference type="ARBA" id="ARBA00012922"/>
    </source>
</evidence>
<evidence type="ECO:0000256" key="4">
    <source>
        <dbReference type="ARBA" id="ARBA00022801"/>
    </source>
</evidence>
<feature type="binding site" evidence="6">
    <location>
        <begin position="249"/>
        <end position="252"/>
    </location>
    <ligand>
        <name>substrate</name>
    </ligand>
</feature>
<evidence type="ECO:0000256" key="2">
    <source>
        <dbReference type="ARBA" id="ARBA00009199"/>
    </source>
</evidence>
<evidence type="ECO:0000256" key="1">
    <source>
        <dbReference type="ARBA" id="ARBA00001311"/>
    </source>
</evidence>
<evidence type="ECO:0000256" key="5">
    <source>
        <dbReference type="PIRSR" id="PIRSR001221-1"/>
    </source>
</evidence>
<feature type="binding site" evidence="6">
    <location>
        <position position="228"/>
    </location>
    <ligand>
        <name>substrate</name>
    </ligand>
</feature>
<keyword evidence="9" id="KW-1185">Reference proteome</keyword>
<evidence type="ECO:0000256" key="6">
    <source>
        <dbReference type="PIRSR" id="PIRSR001221-2"/>
    </source>
</evidence>
<keyword evidence="4" id="KW-0378">Hydrolase</keyword>
<dbReference type="PANTHER" id="PTHR46072:SF4">
    <property type="entry name" value="AMIDASE C550.07-RELATED"/>
    <property type="match status" value="1"/>
</dbReference>
<feature type="active site" description="Charge relay system" evidence="5">
    <location>
        <position position="153"/>
    </location>
</feature>
<name>A0AAV9WVD2_9PEZI</name>
<feature type="active site" description="Charge relay system" evidence="5">
    <location>
        <position position="228"/>
    </location>
</feature>
<dbReference type="EC" id="3.5.1.4" evidence="3"/>
<comment type="similarity">
    <text evidence="2">Belongs to the amidase family.</text>
</comment>
<dbReference type="PROSITE" id="PS00571">
    <property type="entry name" value="AMIDASES"/>
    <property type="match status" value="1"/>
</dbReference>
<feature type="domain" description="Amidase" evidence="7">
    <location>
        <begin position="97"/>
        <end position="557"/>
    </location>
</feature>